<keyword evidence="1" id="KW-0472">Membrane</keyword>
<accession>A0A7W2R1I4</accession>
<name>A0A7W2R1I4_9PSED</name>
<reference evidence="3 5" key="2">
    <citation type="submission" date="2022-09" db="EMBL/GenBank/DDBJ databases">
        <title>Intensive care unit water sources are persistently colonized with multi-drug resistant bacteria and are the site of extensive horizontal gene transfer of antibiotic resistance genes.</title>
        <authorList>
            <person name="Diorio-Toth L."/>
        </authorList>
    </citation>
    <scope>NUCLEOTIDE SEQUENCE [LARGE SCALE GENOMIC DNA]</scope>
    <source>
        <strain evidence="3 5">GD03901</strain>
    </source>
</reference>
<evidence type="ECO:0000313" key="5">
    <source>
        <dbReference type="Proteomes" id="UP001160152"/>
    </source>
</evidence>
<dbReference type="AlphaFoldDB" id="A0A7W2R1I4"/>
<keyword evidence="1" id="KW-0812">Transmembrane</keyword>
<evidence type="ECO:0000256" key="1">
    <source>
        <dbReference type="SAM" id="Phobius"/>
    </source>
</evidence>
<evidence type="ECO:0000313" key="4">
    <source>
        <dbReference type="Proteomes" id="UP000577346"/>
    </source>
</evidence>
<dbReference type="EMBL" id="JAOCBV010000001">
    <property type="protein sequence ID" value="MDH0756826.1"/>
    <property type="molecule type" value="Genomic_DNA"/>
</dbReference>
<dbReference type="Proteomes" id="UP001160152">
    <property type="component" value="Unassembled WGS sequence"/>
</dbReference>
<keyword evidence="1" id="KW-1133">Transmembrane helix</keyword>
<dbReference type="RefSeq" id="WP_009682604.1">
    <property type="nucleotide sequence ID" value="NZ_BQHP01000019.1"/>
</dbReference>
<dbReference type="Proteomes" id="UP000577346">
    <property type="component" value="Unassembled WGS sequence"/>
</dbReference>
<organism evidence="2 4">
    <name type="scientific">Pseudomonas juntendi</name>
    <dbReference type="NCBI Taxonomy" id="2666183"/>
    <lineage>
        <taxon>Bacteria</taxon>
        <taxon>Pseudomonadati</taxon>
        <taxon>Pseudomonadota</taxon>
        <taxon>Gammaproteobacteria</taxon>
        <taxon>Pseudomonadales</taxon>
        <taxon>Pseudomonadaceae</taxon>
        <taxon>Pseudomonas</taxon>
    </lineage>
</organism>
<sequence length="78" mass="8775">MSETIDRRVTRLEVRVEAQEKELGVVQKMTEALNEALTNIQDNLTQIKWLALGVAITMAVNYLGFPKALEMVVHHVLG</sequence>
<evidence type="ECO:0000313" key="2">
    <source>
        <dbReference type="EMBL" id="MBA6150776.1"/>
    </source>
</evidence>
<protein>
    <submittedName>
        <fullName evidence="2">Uncharacterized protein</fullName>
    </submittedName>
</protein>
<gene>
    <name evidence="2" type="ORF">H4C15_25325</name>
    <name evidence="3" type="ORF">N5C70_08855</name>
</gene>
<dbReference type="EMBL" id="JACGDA010000084">
    <property type="protein sequence ID" value="MBA6150776.1"/>
    <property type="molecule type" value="Genomic_DNA"/>
</dbReference>
<evidence type="ECO:0000313" key="3">
    <source>
        <dbReference type="EMBL" id="MDH0756826.1"/>
    </source>
</evidence>
<reference evidence="2 4" key="1">
    <citation type="submission" date="2020-07" db="EMBL/GenBank/DDBJ databases">
        <title>Diversity of carbapenemase encoding genes among Pseudomonas putida group clinical isolates in a tertiary Brazilian hospital.</title>
        <authorList>
            <person name="Alberto-Lei F."/>
            <person name="Nodari C.S."/>
            <person name="Streling A.P."/>
            <person name="Paulino J.T."/>
            <person name="Bessa-Neto F.O."/>
            <person name="Cayo R."/>
            <person name="Gales A.C."/>
        </authorList>
    </citation>
    <scope>NUCLEOTIDE SEQUENCE [LARGE SCALE GENOMIC DNA]</scope>
    <source>
        <strain evidence="2 4">11213</strain>
    </source>
</reference>
<proteinExistence type="predicted"/>
<comment type="caution">
    <text evidence="2">The sequence shown here is derived from an EMBL/GenBank/DDBJ whole genome shotgun (WGS) entry which is preliminary data.</text>
</comment>
<feature type="transmembrane region" description="Helical" evidence="1">
    <location>
        <begin position="47"/>
        <end position="65"/>
    </location>
</feature>